<sequence>MELRKAEGVVDVFKTVMLVYIGGPITVVGIITSILSLLMFKRDTATSASTRLLLSAIAVVDILFLACCFIFWTIRGIFGESPAFAAFMDSPFVYGFLFYVCNVFEMVRNWLIVVLAVERLLFFMKPLEFKSIWCLSRVRGIIIAVILLSLLVRLPVLLFGIAKHDSHLDQGVTRTTRLIHALTDCLVLTTLPVTVMIVLSTLTTARVRAMIEMKRQVRKPSETPKEEKKEAPTAATAASGCPSSGDKPNAQQKHHRIIKILHTVLITFIIFCSPAVLTTSVHAYVAFHNITSGPVELASKILSPISNAGSLLNSTSNFFVYIIQSRRYQRIIVEMLALDRCGFKKLLKVTNKLSGSTNASD</sequence>
<dbReference type="SUPFAM" id="SSF81321">
    <property type="entry name" value="Family A G protein-coupled receptor-like"/>
    <property type="match status" value="1"/>
</dbReference>
<name>A0A3P6SFK1_DIBLA</name>
<feature type="transmembrane region" description="Helical" evidence="6">
    <location>
        <begin position="138"/>
        <end position="161"/>
    </location>
</feature>
<protein>
    <recommendedName>
        <fullName evidence="7">G-protein coupled receptors family 1 profile domain-containing protein</fullName>
    </recommendedName>
</protein>
<evidence type="ECO:0000256" key="5">
    <source>
        <dbReference type="SAM" id="MobiDB-lite"/>
    </source>
</evidence>
<evidence type="ECO:0000313" key="8">
    <source>
        <dbReference type="EMBL" id="VDK74752.1"/>
    </source>
</evidence>
<dbReference type="InterPro" id="IPR017452">
    <property type="entry name" value="GPCR_Rhodpsn_7TM"/>
</dbReference>
<feature type="transmembrane region" description="Helical" evidence="6">
    <location>
        <begin position="305"/>
        <end position="323"/>
    </location>
</feature>
<evidence type="ECO:0000259" key="7">
    <source>
        <dbReference type="PROSITE" id="PS50262"/>
    </source>
</evidence>
<evidence type="ECO:0000256" key="2">
    <source>
        <dbReference type="ARBA" id="ARBA00022692"/>
    </source>
</evidence>
<feature type="transmembrane region" description="Helical" evidence="6">
    <location>
        <begin position="52"/>
        <end position="72"/>
    </location>
</feature>
<feature type="compositionally biased region" description="Basic and acidic residues" evidence="5">
    <location>
        <begin position="216"/>
        <end position="231"/>
    </location>
</feature>
<keyword evidence="3 6" id="KW-1133">Transmembrane helix</keyword>
<dbReference type="Pfam" id="PF00001">
    <property type="entry name" value="7tm_1"/>
    <property type="match status" value="1"/>
</dbReference>
<dbReference type="InterPro" id="IPR000276">
    <property type="entry name" value="GPCR_Rhodpsn"/>
</dbReference>
<accession>A0A3P6SFK1</accession>
<feature type="transmembrane region" description="Helical" evidence="6">
    <location>
        <begin position="260"/>
        <end position="285"/>
    </location>
</feature>
<dbReference type="OrthoDB" id="6250811at2759"/>
<feature type="compositionally biased region" description="Low complexity" evidence="5">
    <location>
        <begin position="232"/>
        <end position="244"/>
    </location>
</feature>
<dbReference type="AlphaFoldDB" id="A0A3P6SFK1"/>
<dbReference type="Proteomes" id="UP000281553">
    <property type="component" value="Unassembled WGS sequence"/>
</dbReference>
<dbReference type="PANTHER" id="PTHR46641">
    <property type="entry name" value="FMRFAMIDE RECEPTOR-RELATED"/>
    <property type="match status" value="1"/>
</dbReference>
<keyword evidence="2 6" id="KW-0812">Transmembrane</keyword>
<evidence type="ECO:0000256" key="3">
    <source>
        <dbReference type="ARBA" id="ARBA00022989"/>
    </source>
</evidence>
<dbReference type="InterPro" id="IPR052954">
    <property type="entry name" value="GPCR-Ligand_Int"/>
</dbReference>
<evidence type="ECO:0000256" key="4">
    <source>
        <dbReference type="ARBA" id="ARBA00023136"/>
    </source>
</evidence>
<dbReference type="GO" id="GO:0004930">
    <property type="term" value="F:G protein-coupled receptor activity"/>
    <property type="evidence" value="ECO:0007669"/>
    <property type="project" value="InterPro"/>
</dbReference>
<organism evidence="8 9">
    <name type="scientific">Dibothriocephalus latus</name>
    <name type="common">Fish tapeworm</name>
    <name type="synonym">Diphyllobothrium latum</name>
    <dbReference type="NCBI Taxonomy" id="60516"/>
    <lineage>
        <taxon>Eukaryota</taxon>
        <taxon>Metazoa</taxon>
        <taxon>Spiralia</taxon>
        <taxon>Lophotrochozoa</taxon>
        <taxon>Platyhelminthes</taxon>
        <taxon>Cestoda</taxon>
        <taxon>Eucestoda</taxon>
        <taxon>Diphyllobothriidea</taxon>
        <taxon>Diphyllobothriidae</taxon>
        <taxon>Dibothriocephalus</taxon>
    </lineage>
</organism>
<evidence type="ECO:0000313" key="9">
    <source>
        <dbReference type="Proteomes" id="UP000281553"/>
    </source>
</evidence>
<comment type="subcellular location">
    <subcellularLocation>
        <location evidence="1">Membrane</location>
    </subcellularLocation>
</comment>
<feature type="region of interest" description="Disordered" evidence="5">
    <location>
        <begin position="216"/>
        <end position="250"/>
    </location>
</feature>
<reference evidence="8 9" key="1">
    <citation type="submission" date="2018-11" db="EMBL/GenBank/DDBJ databases">
        <authorList>
            <consortium name="Pathogen Informatics"/>
        </authorList>
    </citation>
    <scope>NUCLEOTIDE SEQUENCE [LARGE SCALE GENOMIC DNA]</scope>
</reference>
<evidence type="ECO:0000256" key="6">
    <source>
        <dbReference type="SAM" id="Phobius"/>
    </source>
</evidence>
<dbReference type="GO" id="GO:0016020">
    <property type="term" value="C:membrane"/>
    <property type="evidence" value="ECO:0007669"/>
    <property type="project" value="UniProtKB-SubCell"/>
</dbReference>
<proteinExistence type="predicted"/>
<feature type="transmembrane region" description="Helical" evidence="6">
    <location>
        <begin position="92"/>
        <end position="117"/>
    </location>
</feature>
<feature type="domain" description="G-protein coupled receptors family 1 profile" evidence="7">
    <location>
        <begin position="32"/>
        <end position="321"/>
    </location>
</feature>
<feature type="transmembrane region" description="Helical" evidence="6">
    <location>
        <begin position="20"/>
        <end position="40"/>
    </location>
</feature>
<dbReference type="Gene3D" id="1.20.1070.10">
    <property type="entry name" value="Rhodopsin 7-helix transmembrane proteins"/>
    <property type="match status" value="1"/>
</dbReference>
<dbReference type="PANTHER" id="PTHR46641:SF18">
    <property type="entry name" value="G-PROTEIN COUPLED RECEPTORS FAMILY 1 PROFILE DOMAIN-CONTAINING PROTEIN"/>
    <property type="match status" value="1"/>
</dbReference>
<keyword evidence="4 6" id="KW-0472">Membrane</keyword>
<dbReference type="EMBL" id="UYRU01042350">
    <property type="protein sequence ID" value="VDK74752.1"/>
    <property type="molecule type" value="Genomic_DNA"/>
</dbReference>
<feature type="transmembrane region" description="Helical" evidence="6">
    <location>
        <begin position="181"/>
        <end position="205"/>
    </location>
</feature>
<evidence type="ECO:0000256" key="1">
    <source>
        <dbReference type="ARBA" id="ARBA00004370"/>
    </source>
</evidence>
<dbReference type="PROSITE" id="PS50262">
    <property type="entry name" value="G_PROTEIN_RECEP_F1_2"/>
    <property type="match status" value="1"/>
</dbReference>
<keyword evidence="9" id="KW-1185">Reference proteome</keyword>
<gene>
    <name evidence="8" type="ORF">DILT_LOCUS2614</name>
</gene>